<feature type="domain" description="HotDog ACOT-type" evidence="2">
    <location>
        <begin position="189"/>
        <end position="301"/>
    </location>
</feature>
<evidence type="ECO:0000313" key="3">
    <source>
        <dbReference type="EMBL" id="DBA00823.1"/>
    </source>
</evidence>
<dbReference type="GO" id="GO:0005829">
    <property type="term" value="C:cytosol"/>
    <property type="evidence" value="ECO:0007669"/>
    <property type="project" value="TreeGrafter"/>
</dbReference>
<dbReference type="GO" id="GO:0006637">
    <property type="term" value="P:acyl-CoA metabolic process"/>
    <property type="evidence" value="ECO:0007669"/>
    <property type="project" value="TreeGrafter"/>
</dbReference>
<accession>A0AAV2Z0F8</accession>
<protein>
    <recommendedName>
        <fullName evidence="2">HotDog ACOT-type domain-containing protein</fullName>
    </recommendedName>
</protein>
<keyword evidence="1" id="KW-0378">Hydrolase</keyword>
<dbReference type="SUPFAM" id="SSF54637">
    <property type="entry name" value="Thioesterase/thiol ester dehydrase-isomerase"/>
    <property type="match status" value="2"/>
</dbReference>
<proteinExistence type="predicted"/>
<dbReference type="GO" id="GO:0009062">
    <property type="term" value="P:fatty acid catabolic process"/>
    <property type="evidence" value="ECO:0007669"/>
    <property type="project" value="TreeGrafter"/>
</dbReference>
<evidence type="ECO:0000313" key="4">
    <source>
        <dbReference type="Proteomes" id="UP001146120"/>
    </source>
</evidence>
<comment type="caution">
    <text evidence="3">The sequence shown here is derived from an EMBL/GenBank/DDBJ whole genome shotgun (WGS) entry which is preliminary data.</text>
</comment>
<reference evidence="3" key="1">
    <citation type="submission" date="2022-11" db="EMBL/GenBank/DDBJ databases">
        <authorList>
            <person name="Morgan W.R."/>
            <person name="Tartar A."/>
        </authorList>
    </citation>
    <scope>NUCLEOTIDE SEQUENCE</scope>
    <source>
        <strain evidence="3">ARSEF 373</strain>
    </source>
</reference>
<keyword evidence="4" id="KW-1185">Reference proteome</keyword>
<dbReference type="Proteomes" id="UP001146120">
    <property type="component" value="Unassembled WGS sequence"/>
</dbReference>
<dbReference type="EMBL" id="DAKRPA010000058">
    <property type="protein sequence ID" value="DBA00823.1"/>
    <property type="molecule type" value="Genomic_DNA"/>
</dbReference>
<evidence type="ECO:0000256" key="1">
    <source>
        <dbReference type="ARBA" id="ARBA00022801"/>
    </source>
</evidence>
<dbReference type="PROSITE" id="PS51770">
    <property type="entry name" value="HOTDOG_ACOT"/>
    <property type="match status" value="2"/>
</dbReference>
<dbReference type="InterPro" id="IPR040170">
    <property type="entry name" value="Cytosol_ACT"/>
</dbReference>
<feature type="domain" description="HotDog ACOT-type" evidence="2">
    <location>
        <begin position="1"/>
        <end position="118"/>
    </location>
</feature>
<dbReference type="Gene3D" id="3.10.129.10">
    <property type="entry name" value="Hotdog Thioesterase"/>
    <property type="match status" value="2"/>
</dbReference>
<dbReference type="AlphaFoldDB" id="A0AAV2Z0F8"/>
<name>A0AAV2Z0F8_9STRA</name>
<evidence type="ECO:0000259" key="2">
    <source>
        <dbReference type="PROSITE" id="PS51770"/>
    </source>
</evidence>
<gene>
    <name evidence="3" type="ORF">N0F65_004728</name>
</gene>
<sequence length="364" mass="41087">MARIASEATRCAQADVIGDEALRGQYIGSGPILKKIDVLAADVGYLIARKAVVTVAFDTFKLLRPVFHGDFIRLEGRALSVSKSSIAIQVSVYRYDMGKREFQLTHNAIVTFVAVDKQFRPSGGLPELYDPDRPEACANLRELAARRRELGQRWRLAQDEIDKHSWITHDMIPATQPSDGGVRKKVNIADTVIETRNSFFLKHANLHRNVFGGVLLDWMDRAALHCARNFTKNMHMVTIGMNRVHFRLPIHLDNIVSIRARVCRVRTYTLEVEIAVYRVQQLTSQQLSHTGYFDVLNMEADKKSKRVIPFDVTADEADQDGMKALLRAHQRQLFEKEDAELTSVEPIPLSLSPRFSAPAAPSKL</sequence>
<dbReference type="CDD" id="cd03442">
    <property type="entry name" value="BFIT_BACH"/>
    <property type="match status" value="2"/>
</dbReference>
<dbReference type="InterPro" id="IPR006683">
    <property type="entry name" value="Thioestr_dom"/>
</dbReference>
<dbReference type="PANTHER" id="PTHR11049">
    <property type="entry name" value="ACYL COENZYME A THIOESTER HYDROLASE"/>
    <property type="match status" value="1"/>
</dbReference>
<dbReference type="PANTHER" id="PTHR11049:SF24">
    <property type="entry name" value="CYTOSOLIC ACYL COENZYME A THIOESTER HYDROLASE"/>
    <property type="match status" value="1"/>
</dbReference>
<dbReference type="InterPro" id="IPR029069">
    <property type="entry name" value="HotDog_dom_sf"/>
</dbReference>
<reference evidence="3" key="2">
    <citation type="journal article" date="2023" name="Microbiol Resour">
        <title>Decontamination and Annotation of the Draft Genome Sequence of the Oomycete Lagenidium giganteum ARSEF 373.</title>
        <authorList>
            <person name="Morgan W.R."/>
            <person name="Tartar A."/>
        </authorList>
    </citation>
    <scope>NUCLEOTIDE SEQUENCE</scope>
    <source>
        <strain evidence="3">ARSEF 373</strain>
    </source>
</reference>
<organism evidence="3 4">
    <name type="scientific">Lagenidium giganteum</name>
    <dbReference type="NCBI Taxonomy" id="4803"/>
    <lineage>
        <taxon>Eukaryota</taxon>
        <taxon>Sar</taxon>
        <taxon>Stramenopiles</taxon>
        <taxon>Oomycota</taxon>
        <taxon>Peronosporomycetes</taxon>
        <taxon>Pythiales</taxon>
        <taxon>Pythiaceae</taxon>
    </lineage>
</organism>
<dbReference type="InterPro" id="IPR033120">
    <property type="entry name" value="HOTDOG_ACOT"/>
</dbReference>
<dbReference type="Pfam" id="PF03061">
    <property type="entry name" value="4HBT"/>
    <property type="match status" value="2"/>
</dbReference>
<dbReference type="GO" id="GO:0052816">
    <property type="term" value="F:long-chain fatty acyl-CoA hydrolase activity"/>
    <property type="evidence" value="ECO:0007669"/>
    <property type="project" value="TreeGrafter"/>
</dbReference>